<gene>
    <name evidence="2" type="ORF">LEMA_P003640.1</name>
</gene>
<name>E5AED8_LEPMJ</name>
<feature type="region of interest" description="Disordered" evidence="1">
    <location>
        <begin position="1"/>
        <end position="37"/>
    </location>
</feature>
<dbReference type="Proteomes" id="UP000002668">
    <property type="component" value="Genome"/>
</dbReference>
<dbReference type="VEuPathDB" id="FungiDB:LEMA_P003640.1"/>
<evidence type="ECO:0000313" key="3">
    <source>
        <dbReference type="Proteomes" id="UP000002668"/>
    </source>
</evidence>
<accession>E5AED8</accession>
<reference evidence="3" key="1">
    <citation type="journal article" date="2011" name="Nat. Commun.">
        <title>Effector diversification within compartments of the Leptosphaeria maculans genome affected by Repeat-Induced Point mutations.</title>
        <authorList>
            <person name="Rouxel T."/>
            <person name="Grandaubert J."/>
            <person name="Hane J.K."/>
            <person name="Hoede C."/>
            <person name="van de Wouw A.P."/>
            <person name="Couloux A."/>
            <person name="Dominguez V."/>
            <person name="Anthouard V."/>
            <person name="Bally P."/>
            <person name="Bourras S."/>
            <person name="Cozijnsen A.J."/>
            <person name="Ciuffetti L.M."/>
            <person name="Degrave A."/>
            <person name="Dilmaghani A."/>
            <person name="Duret L."/>
            <person name="Fudal I."/>
            <person name="Goodwin S.B."/>
            <person name="Gout L."/>
            <person name="Glaser N."/>
            <person name="Linglin J."/>
            <person name="Kema G.H.J."/>
            <person name="Lapalu N."/>
            <person name="Lawrence C.B."/>
            <person name="May K."/>
            <person name="Meyer M."/>
            <person name="Ollivier B."/>
            <person name="Poulain J."/>
            <person name="Schoch C.L."/>
            <person name="Simon A."/>
            <person name="Spatafora J.W."/>
            <person name="Stachowiak A."/>
            <person name="Turgeon B.G."/>
            <person name="Tyler B.M."/>
            <person name="Vincent D."/>
            <person name="Weissenbach J."/>
            <person name="Amselem J."/>
            <person name="Quesneville H."/>
            <person name="Oliver R.P."/>
            <person name="Wincker P."/>
            <person name="Balesdent M.-H."/>
            <person name="Howlett B.J."/>
        </authorList>
    </citation>
    <scope>NUCLEOTIDE SEQUENCE [LARGE SCALE GENOMIC DNA]</scope>
    <source>
        <strain evidence="3">JN3 / isolate v23.1.3 / race Av1-4-5-6-7-8</strain>
    </source>
</reference>
<dbReference type="AlphaFoldDB" id="E5AED8"/>
<feature type="compositionally biased region" description="Basic and acidic residues" evidence="1">
    <location>
        <begin position="1"/>
        <end position="20"/>
    </location>
</feature>
<evidence type="ECO:0000313" key="2">
    <source>
        <dbReference type="EMBL" id="CBY01577.1"/>
    </source>
</evidence>
<dbReference type="EMBL" id="FP929139">
    <property type="protein sequence ID" value="CBY01577.1"/>
    <property type="molecule type" value="Genomic_DNA"/>
</dbReference>
<dbReference type="HOGENOM" id="CLU_850117_0_0_1"/>
<protein>
    <submittedName>
        <fullName evidence="2">Predicted protein</fullName>
    </submittedName>
</protein>
<sequence>MPISKKDRIQREHKKADKAGTRAPVKANGLPVKAPKPTSITRRLRSSKCKRHFDIRGALASYMPYPRAIRYTCTLSWTRFDYAGLIPQARITSYALASDVASNDIETSLAAVSQSVSVGTTHYKRLPCCGLDAVYKIQQDDSHLFSSPLVCDSQRNNVRACLARLRSIGTGERIRDADMGTPASPVRCQHTLTYQKISSRMDIKTCCLIWISFTDLSSFARAVSVFDHPSRAKVPDLQHITAERHLSHGYWRDTRCRRTGPDYCILNNIRFQVVRICIAQNPNLFHVNKFAFSSHRSCCSPLRLNPGNCLLAGWLVEVIACSLVPSY</sequence>
<dbReference type="InParanoid" id="E5AED8"/>
<proteinExistence type="predicted"/>
<organism evidence="2 3">
    <name type="scientific">Leptosphaeria maculans (strain JN3 / isolate v23.1.3 / race Av1-4-5-6-7-8)</name>
    <name type="common">Blackleg fungus</name>
    <name type="synonym">Phoma lingam</name>
    <dbReference type="NCBI Taxonomy" id="985895"/>
    <lineage>
        <taxon>Eukaryota</taxon>
        <taxon>Fungi</taxon>
        <taxon>Dikarya</taxon>
        <taxon>Ascomycota</taxon>
        <taxon>Pezizomycotina</taxon>
        <taxon>Dothideomycetes</taxon>
        <taxon>Pleosporomycetidae</taxon>
        <taxon>Pleosporales</taxon>
        <taxon>Pleosporineae</taxon>
        <taxon>Leptosphaeriaceae</taxon>
        <taxon>Plenodomus</taxon>
        <taxon>Plenodomus lingam/Leptosphaeria maculans species complex</taxon>
    </lineage>
</organism>
<dbReference type="OrthoDB" id="2532623at2759"/>
<keyword evidence="3" id="KW-1185">Reference proteome</keyword>
<evidence type="ECO:0000256" key="1">
    <source>
        <dbReference type="SAM" id="MobiDB-lite"/>
    </source>
</evidence>
<dbReference type="eggNOG" id="ENOG502SS2R">
    <property type="taxonomic scope" value="Eukaryota"/>
</dbReference>